<comment type="caution">
    <text evidence="1">The sequence shown here is derived from an EMBL/GenBank/DDBJ whole genome shotgun (WGS) entry which is preliminary data.</text>
</comment>
<evidence type="ECO:0000313" key="2">
    <source>
        <dbReference type="Proteomes" id="UP001141183"/>
    </source>
</evidence>
<keyword evidence="2" id="KW-1185">Reference proteome</keyword>
<proteinExistence type="predicted"/>
<reference evidence="1" key="1">
    <citation type="submission" date="2022-05" db="EMBL/GenBank/DDBJ databases">
        <title>Draft genome sequence of Clostridium tertium strain CP3 isolated from Peru.</title>
        <authorList>
            <person name="Hurtado R."/>
            <person name="Lima L."/>
            <person name="Sousa T."/>
            <person name="Jaiswal A.K."/>
            <person name="Tiwari S."/>
            <person name="Maturrano L."/>
            <person name="Brenig B."/>
            <person name="Azevedo V."/>
        </authorList>
    </citation>
    <scope>NUCLEOTIDE SEQUENCE</scope>
    <source>
        <strain evidence="1">CP3</strain>
    </source>
</reference>
<gene>
    <name evidence="1" type="ORF">NE398_10860</name>
</gene>
<evidence type="ECO:0000313" key="1">
    <source>
        <dbReference type="EMBL" id="MDC4240660.1"/>
    </source>
</evidence>
<dbReference type="RefSeq" id="WP_195624085.1">
    <property type="nucleotide sequence ID" value="NZ_JADMSE010000006.1"/>
</dbReference>
<dbReference type="EMBL" id="JAMRYU010000010">
    <property type="protein sequence ID" value="MDC4240660.1"/>
    <property type="molecule type" value="Genomic_DNA"/>
</dbReference>
<accession>A0A9X3XJR5</accession>
<dbReference type="Proteomes" id="UP001141183">
    <property type="component" value="Unassembled WGS sequence"/>
</dbReference>
<name>A0A9X3XJR5_9CLOT</name>
<organism evidence="1 2">
    <name type="scientific">Clostridium tertium</name>
    <dbReference type="NCBI Taxonomy" id="1559"/>
    <lineage>
        <taxon>Bacteria</taxon>
        <taxon>Bacillati</taxon>
        <taxon>Bacillota</taxon>
        <taxon>Clostridia</taxon>
        <taxon>Eubacteriales</taxon>
        <taxon>Clostridiaceae</taxon>
        <taxon>Clostridium</taxon>
    </lineage>
</organism>
<sequence length="215" mass="25075">MSSTIDFINEEKATIGKVYTDITYAISEVSPFLDENILKKRKYYSKLPILKEYMDMLNDAEYSNKNKKFSFFKKDNSKIKLTDYKQNNLAVFNQFENCSKCSCLNCIKECQFQSCSGCRANSYIKTCDKSKLNVRFNNNFILDLTNNNTGKASRYKVLATIENCEYDRLYIALENFSDSNDKFILYYYPGISSDEFGEITDEEEFNLVVETYEQA</sequence>
<protein>
    <submittedName>
        <fullName evidence="1">DUF1292 domain-containing protein</fullName>
    </submittedName>
</protein>
<dbReference type="AlphaFoldDB" id="A0A9X3XJR5"/>